<feature type="domain" description="CBS" evidence="4">
    <location>
        <begin position="325"/>
        <end position="384"/>
    </location>
</feature>
<dbReference type="InterPro" id="IPR050511">
    <property type="entry name" value="AMPK_gamma/SDS23_families"/>
</dbReference>
<dbReference type="Gene3D" id="3.10.580.10">
    <property type="entry name" value="CBS-domain"/>
    <property type="match status" value="2"/>
</dbReference>
<comment type="caution">
    <text evidence="5">The sequence shown here is derived from an EMBL/GenBank/DDBJ whole genome shotgun (WGS) entry which is preliminary data.</text>
</comment>
<evidence type="ECO:0000256" key="3">
    <source>
        <dbReference type="PROSITE-ProRule" id="PRU00703"/>
    </source>
</evidence>
<dbReference type="Pfam" id="PF00571">
    <property type="entry name" value="CBS"/>
    <property type="match status" value="1"/>
</dbReference>
<evidence type="ECO:0000259" key="4">
    <source>
        <dbReference type="PROSITE" id="PS51371"/>
    </source>
</evidence>
<evidence type="ECO:0000313" key="6">
    <source>
        <dbReference type="Proteomes" id="UP000825935"/>
    </source>
</evidence>
<evidence type="ECO:0000256" key="2">
    <source>
        <dbReference type="ARBA" id="ARBA00023122"/>
    </source>
</evidence>
<protein>
    <recommendedName>
        <fullName evidence="4">CBS domain-containing protein</fullName>
    </recommendedName>
</protein>
<evidence type="ECO:0000313" key="5">
    <source>
        <dbReference type="EMBL" id="KAH7434568.1"/>
    </source>
</evidence>
<accession>A0A8T2UIQ2</accession>
<dbReference type="OrthoDB" id="449052at2759"/>
<keyword evidence="2 3" id="KW-0129">CBS domain</keyword>
<evidence type="ECO:0000256" key="1">
    <source>
        <dbReference type="ARBA" id="ARBA00022737"/>
    </source>
</evidence>
<reference evidence="5" key="1">
    <citation type="submission" date="2021-08" db="EMBL/GenBank/DDBJ databases">
        <title>WGS assembly of Ceratopteris richardii.</title>
        <authorList>
            <person name="Marchant D.B."/>
            <person name="Chen G."/>
            <person name="Jenkins J."/>
            <person name="Shu S."/>
            <person name="Leebens-Mack J."/>
            <person name="Grimwood J."/>
            <person name="Schmutz J."/>
            <person name="Soltis P."/>
            <person name="Soltis D."/>
            <person name="Chen Z.-H."/>
        </authorList>
    </citation>
    <scope>NUCLEOTIDE SEQUENCE</scope>
    <source>
        <strain evidence="5">Whitten #5841</strain>
        <tissue evidence="5">Leaf</tissue>
    </source>
</reference>
<gene>
    <name evidence="5" type="ORF">KP509_06G023200</name>
</gene>
<dbReference type="SUPFAM" id="SSF54631">
    <property type="entry name" value="CBS-domain pair"/>
    <property type="match status" value="2"/>
</dbReference>
<proteinExistence type="predicted"/>
<dbReference type="PANTHER" id="PTHR13780">
    <property type="entry name" value="AMP-ACTIVATED PROTEIN KINASE, GAMMA REGULATORY SUBUNIT"/>
    <property type="match status" value="1"/>
</dbReference>
<dbReference type="OMA" id="ECMEVFS"/>
<dbReference type="GO" id="GO:0005737">
    <property type="term" value="C:cytoplasm"/>
    <property type="evidence" value="ECO:0007669"/>
    <property type="project" value="TreeGrafter"/>
</dbReference>
<keyword evidence="1" id="KW-0677">Repeat</keyword>
<organism evidence="5 6">
    <name type="scientific">Ceratopteris richardii</name>
    <name type="common">Triangle waterfern</name>
    <dbReference type="NCBI Taxonomy" id="49495"/>
    <lineage>
        <taxon>Eukaryota</taxon>
        <taxon>Viridiplantae</taxon>
        <taxon>Streptophyta</taxon>
        <taxon>Embryophyta</taxon>
        <taxon>Tracheophyta</taxon>
        <taxon>Polypodiopsida</taxon>
        <taxon>Polypodiidae</taxon>
        <taxon>Polypodiales</taxon>
        <taxon>Pteridineae</taxon>
        <taxon>Pteridaceae</taxon>
        <taxon>Parkerioideae</taxon>
        <taxon>Ceratopteris</taxon>
    </lineage>
</organism>
<dbReference type="AlphaFoldDB" id="A0A8T2UIQ2"/>
<dbReference type="InterPro" id="IPR000644">
    <property type="entry name" value="CBS_dom"/>
</dbReference>
<dbReference type="EMBL" id="CM035411">
    <property type="protein sequence ID" value="KAH7434568.1"/>
    <property type="molecule type" value="Genomic_DNA"/>
</dbReference>
<dbReference type="PROSITE" id="PS51371">
    <property type="entry name" value="CBS"/>
    <property type="match status" value="1"/>
</dbReference>
<dbReference type="Proteomes" id="UP000825935">
    <property type="component" value="Chromosome 6"/>
</dbReference>
<dbReference type="GO" id="GO:0005634">
    <property type="term" value="C:nucleus"/>
    <property type="evidence" value="ECO:0007669"/>
    <property type="project" value="TreeGrafter"/>
</dbReference>
<name>A0A8T2UIQ2_CERRI</name>
<dbReference type="PANTHER" id="PTHR13780:SF101">
    <property type="entry name" value="SNF1-RELATED PROTEIN KINASE REGULATORY SUBUNIT GAMMA-LIKE PV42A"/>
    <property type="match status" value="1"/>
</dbReference>
<sequence length="389" mass="42379">MTKVEDEKVRDLLREASVQQLVAGKGRVVEVPYTASVGDTLNTMLAHNIVAVAVAAPPNHWIGAGGSMILESDRSTGATRKQYIGIVSALDVLIHLAEIKEDKEAPSLLAGTRVSNIIGHCLEGLSLWAMSPHTSILDALEPMSKGLHRALVPVESQMGRRTSSLESEEYSPGYRMLTQTDVIRFLHSKSEVLQPILSQNIEALGAVQTHVYGVPANMTLVDTMKCMTQASLSAVAILDYSLGGVDEDMAESEQVQQLVLARGKRILGTFSASDLRGCSVESFQKWAREGILRFLARATAARHFGVAGSALGASRELSQDEVDQLQRQIPLLTCYSNSALEYVIMKALEWRVHRVWVVEEQNGLLAGVVSFSDILRVIKQYAESAGHCN</sequence>
<dbReference type="InterPro" id="IPR046342">
    <property type="entry name" value="CBS_dom_sf"/>
</dbReference>
<keyword evidence="6" id="KW-1185">Reference proteome</keyword>